<evidence type="ECO:0000256" key="1">
    <source>
        <dbReference type="SAM" id="MobiDB-lite"/>
    </source>
</evidence>
<sequence>MSDHTMWDSFATYFVQPSQRSNDSNSGSRAPTEASPPRGGSLISFSHALKTHAIRLDEKKASTRAGFLRTLAELIGPRPANDADGRLPWREEYEALSIVCLDNDREQQGEPRHFEGTHTELRSFLQTSEGADYCLNNEIDLPHEMKIQQANIERLVARGWHREHAESYTLLFPLRSGLSADLDRSTTEVRFPGCNYAMAEALFQTALNQQAQRLDDAAKLKGKAAAVAGAPRRLYKHLTGPNSLTEADGAWAGLNVPDRTGFRGLTSTALCIATDEPRAFTTLGFRNATSVDGEGIYQLNEGGDIVCFEGAENEEELMHQCVMIDEHNGALPANTLFRLKRVEEPGTWEVEGMSMPISPTSPVVSAAKTDRKAKPKAGAQAKTSADCRRDSAEAERALVLGLVKPNCRLFVVSCTFKRPTEVGDGGRTFLTGKMSGAVNTLVYGSRETYINGLDDSARTAARTPSRVPRSPTPTIPSTRCSLLRLWGA</sequence>
<protein>
    <submittedName>
        <fullName evidence="2">Uncharacterized protein</fullName>
    </submittedName>
</protein>
<evidence type="ECO:0000313" key="3">
    <source>
        <dbReference type="Proteomes" id="UP000037460"/>
    </source>
</evidence>
<comment type="caution">
    <text evidence="2">The sequence shown here is derived from an EMBL/GenBank/DDBJ whole genome shotgun (WGS) entry which is preliminary data.</text>
</comment>
<proteinExistence type="predicted"/>
<feature type="compositionally biased region" description="Polar residues" evidence="1">
    <location>
        <begin position="18"/>
        <end position="29"/>
    </location>
</feature>
<gene>
    <name evidence="2" type="ORF">Ctob_000378</name>
</gene>
<organism evidence="2 3">
    <name type="scientific">Chrysochromulina tobinii</name>
    <dbReference type="NCBI Taxonomy" id="1460289"/>
    <lineage>
        <taxon>Eukaryota</taxon>
        <taxon>Haptista</taxon>
        <taxon>Haptophyta</taxon>
        <taxon>Prymnesiophyceae</taxon>
        <taxon>Prymnesiales</taxon>
        <taxon>Chrysochromulinaceae</taxon>
        <taxon>Chrysochromulina</taxon>
    </lineage>
</organism>
<dbReference type="EMBL" id="JWZX01003364">
    <property type="protein sequence ID" value="KOO21414.1"/>
    <property type="molecule type" value="Genomic_DNA"/>
</dbReference>
<name>A0A0M0J4A1_9EUKA</name>
<accession>A0A0M0J4A1</accession>
<reference evidence="3" key="1">
    <citation type="journal article" date="2015" name="PLoS Genet.">
        <title>Genome Sequence and Transcriptome Analyses of Chrysochromulina tobin: Metabolic Tools for Enhanced Algal Fitness in the Prominent Order Prymnesiales (Haptophyceae).</title>
        <authorList>
            <person name="Hovde B.T."/>
            <person name="Deodato C.R."/>
            <person name="Hunsperger H.M."/>
            <person name="Ryken S.A."/>
            <person name="Yost W."/>
            <person name="Jha R.K."/>
            <person name="Patterson J."/>
            <person name="Monnat R.J. Jr."/>
            <person name="Barlow S.B."/>
            <person name="Starkenburg S.R."/>
            <person name="Cattolico R.A."/>
        </authorList>
    </citation>
    <scope>NUCLEOTIDE SEQUENCE</scope>
    <source>
        <strain evidence="3">CCMP291</strain>
    </source>
</reference>
<feature type="region of interest" description="Disordered" evidence="1">
    <location>
        <begin position="18"/>
        <end position="41"/>
    </location>
</feature>
<evidence type="ECO:0000313" key="2">
    <source>
        <dbReference type="EMBL" id="KOO21414.1"/>
    </source>
</evidence>
<dbReference type="AlphaFoldDB" id="A0A0M0J4A1"/>
<keyword evidence="3" id="KW-1185">Reference proteome</keyword>
<dbReference type="Proteomes" id="UP000037460">
    <property type="component" value="Unassembled WGS sequence"/>
</dbReference>